<dbReference type="Gene3D" id="1.10.30.10">
    <property type="entry name" value="High mobility group box domain"/>
    <property type="match status" value="2"/>
</dbReference>
<keyword evidence="5" id="KW-1185">Reference proteome</keyword>
<dbReference type="PROSITE" id="PS50118">
    <property type="entry name" value="HMG_BOX_2"/>
    <property type="match status" value="2"/>
</dbReference>
<evidence type="ECO:0000256" key="2">
    <source>
        <dbReference type="PROSITE-ProRule" id="PRU00267"/>
    </source>
</evidence>
<dbReference type="GO" id="GO:0005634">
    <property type="term" value="C:nucleus"/>
    <property type="evidence" value="ECO:0007669"/>
    <property type="project" value="UniProtKB-UniRule"/>
</dbReference>
<protein>
    <submittedName>
        <fullName evidence="4">TFAM</fullName>
    </submittedName>
</protein>
<evidence type="ECO:0000259" key="3">
    <source>
        <dbReference type="PROSITE" id="PS50118"/>
    </source>
</evidence>
<comment type="caution">
    <text evidence="4">The sequence shown here is derived from an EMBL/GenBank/DDBJ whole genome shotgun (WGS) entry which is preliminary data.</text>
</comment>
<accession>A0A7J7KMX4</accession>
<feature type="DNA-binding region" description="HMG box" evidence="2">
    <location>
        <begin position="136"/>
        <end position="199"/>
    </location>
</feature>
<dbReference type="Proteomes" id="UP000593567">
    <property type="component" value="Unassembled WGS sequence"/>
</dbReference>
<gene>
    <name evidence="4" type="ORF">EB796_002178</name>
</gene>
<dbReference type="PANTHER" id="PTHR48112:SF38">
    <property type="entry name" value="TRANSCRIPTION FACTOR A, MITOCHONDRIAL-LIKE PROTEIN"/>
    <property type="match status" value="1"/>
</dbReference>
<dbReference type="PANTHER" id="PTHR48112">
    <property type="entry name" value="HIGH MOBILITY GROUP PROTEIN DSP1"/>
    <property type="match status" value="1"/>
</dbReference>
<keyword evidence="1 2" id="KW-0238">DNA-binding</keyword>
<dbReference type="CDD" id="cd00084">
    <property type="entry name" value="HMG-box_SF"/>
    <property type="match status" value="1"/>
</dbReference>
<evidence type="ECO:0000313" key="4">
    <source>
        <dbReference type="EMBL" id="KAF6039512.1"/>
    </source>
</evidence>
<dbReference type="Pfam" id="PF00505">
    <property type="entry name" value="HMG_box"/>
    <property type="match status" value="1"/>
</dbReference>
<dbReference type="EMBL" id="VXIV02000245">
    <property type="protein sequence ID" value="KAF6039512.1"/>
    <property type="molecule type" value="Genomic_DNA"/>
</dbReference>
<feature type="domain" description="HMG box" evidence="3">
    <location>
        <begin position="136"/>
        <end position="199"/>
    </location>
</feature>
<dbReference type="GO" id="GO:0003677">
    <property type="term" value="F:DNA binding"/>
    <property type="evidence" value="ECO:0007669"/>
    <property type="project" value="UniProtKB-UniRule"/>
</dbReference>
<dbReference type="SMART" id="SM00398">
    <property type="entry name" value="HMG"/>
    <property type="match status" value="2"/>
</dbReference>
<dbReference type="InterPro" id="IPR009071">
    <property type="entry name" value="HMG_box_dom"/>
</dbReference>
<dbReference type="InterPro" id="IPR050342">
    <property type="entry name" value="HMGB"/>
</dbReference>
<evidence type="ECO:0000313" key="5">
    <source>
        <dbReference type="Proteomes" id="UP000593567"/>
    </source>
</evidence>
<dbReference type="OrthoDB" id="5550281at2759"/>
<feature type="DNA-binding region" description="HMG box" evidence="2">
    <location>
        <begin position="35"/>
        <end position="103"/>
    </location>
</feature>
<feature type="domain" description="HMG box" evidence="3">
    <location>
        <begin position="35"/>
        <end position="103"/>
    </location>
</feature>
<dbReference type="SUPFAM" id="SSF47095">
    <property type="entry name" value="HMG-box"/>
    <property type="match status" value="2"/>
</dbReference>
<sequence>MLANKLLQCCLSVIRPCQGQVRCLAALKPRAIRNAKPRVSVVGLYVKENFQSIKFQYPQASNADLFKVLSQNWKQLTSDEQQIYRDKATKQQQQYNDEYESLTDEQRYDLIAERQLKVTKKFAANLVKEKTKNGRPRRPMAGYHYYFLAKGEKSVEVGGEQWKGLKNEFNALPANEKEIYEGKAAEDSLRYRQEMTEWVARMLQEGKDHLVSNYAKQKYRMF</sequence>
<dbReference type="GO" id="GO:0006357">
    <property type="term" value="P:regulation of transcription by RNA polymerase II"/>
    <property type="evidence" value="ECO:0007669"/>
    <property type="project" value="TreeGrafter"/>
</dbReference>
<evidence type="ECO:0000256" key="1">
    <source>
        <dbReference type="ARBA" id="ARBA00023125"/>
    </source>
</evidence>
<keyword evidence="2" id="KW-0539">Nucleus</keyword>
<proteinExistence type="predicted"/>
<name>A0A7J7KMX4_BUGNE</name>
<reference evidence="4" key="1">
    <citation type="submission" date="2020-06" db="EMBL/GenBank/DDBJ databases">
        <title>Draft genome of Bugula neritina, a colonial animal packing powerful symbionts and potential medicines.</title>
        <authorList>
            <person name="Rayko M."/>
        </authorList>
    </citation>
    <scope>NUCLEOTIDE SEQUENCE [LARGE SCALE GENOMIC DNA]</scope>
    <source>
        <strain evidence="4">Kwan_BN1</strain>
    </source>
</reference>
<organism evidence="4 5">
    <name type="scientific">Bugula neritina</name>
    <name type="common">Brown bryozoan</name>
    <name type="synonym">Sertularia neritina</name>
    <dbReference type="NCBI Taxonomy" id="10212"/>
    <lineage>
        <taxon>Eukaryota</taxon>
        <taxon>Metazoa</taxon>
        <taxon>Spiralia</taxon>
        <taxon>Lophotrochozoa</taxon>
        <taxon>Bryozoa</taxon>
        <taxon>Gymnolaemata</taxon>
        <taxon>Cheilostomatida</taxon>
        <taxon>Flustrina</taxon>
        <taxon>Buguloidea</taxon>
        <taxon>Bugulidae</taxon>
        <taxon>Bugula</taxon>
    </lineage>
</organism>
<dbReference type="InterPro" id="IPR036910">
    <property type="entry name" value="HMG_box_dom_sf"/>
</dbReference>
<dbReference type="AlphaFoldDB" id="A0A7J7KMX4"/>